<evidence type="ECO:0000313" key="9">
    <source>
        <dbReference type="Proteomes" id="UP000295832"/>
    </source>
</evidence>
<accession>A0A4R8GYJ7</accession>
<dbReference type="PANTHER" id="PTHR46383">
    <property type="entry name" value="ASPARTATE AMINOTRANSFERASE"/>
    <property type="match status" value="1"/>
</dbReference>
<comment type="cofactor">
    <cofactor evidence="1 6">
        <name>pyridoxal 5'-phosphate</name>
        <dbReference type="ChEBI" id="CHEBI:597326"/>
    </cofactor>
</comment>
<dbReference type="InterPro" id="IPR004839">
    <property type="entry name" value="Aminotransferase_I/II_large"/>
</dbReference>
<evidence type="ECO:0000259" key="7">
    <source>
        <dbReference type="Pfam" id="PF00155"/>
    </source>
</evidence>
<gene>
    <name evidence="8" type="ORF">C7959_11361</name>
</gene>
<dbReference type="InterPro" id="IPR015421">
    <property type="entry name" value="PyrdxlP-dep_Trfase_major"/>
</dbReference>
<dbReference type="FunFam" id="3.40.640.10:FF:000033">
    <property type="entry name" value="Aspartate aminotransferase"/>
    <property type="match status" value="1"/>
</dbReference>
<keyword evidence="4 6" id="KW-0808">Transferase</keyword>
<proteinExistence type="inferred from homology"/>
<dbReference type="SUPFAM" id="SSF53383">
    <property type="entry name" value="PLP-dependent transferases"/>
    <property type="match status" value="1"/>
</dbReference>
<dbReference type="GO" id="GO:0008483">
    <property type="term" value="F:transaminase activity"/>
    <property type="evidence" value="ECO:0007669"/>
    <property type="project" value="UniProtKB-KW"/>
</dbReference>
<dbReference type="RefSeq" id="WP_134116760.1">
    <property type="nucleotide sequence ID" value="NZ_SOEG01000013.1"/>
</dbReference>
<dbReference type="InterPro" id="IPR015422">
    <property type="entry name" value="PyrdxlP-dep_Trfase_small"/>
</dbReference>
<keyword evidence="9" id="KW-1185">Reference proteome</keyword>
<organism evidence="8 9">
    <name type="scientific">Orenia marismortui</name>
    <dbReference type="NCBI Taxonomy" id="46469"/>
    <lineage>
        <taxon>Bacteria</taxon>
        <taxon>Bacillati</taxon>
        <taxon>Bacillota</taxon>
        <taxon>Clostridia</taxon>
        <taxon>Halanaerobiales</taxon>
        <taxon>Halobacteroidaceae</taxon>
        <taxon>Orenia</taxon>
    </lineage>
</organism>
<dbReference type="Gene3D" id="3.90.1150.10">
    <property type="entry name" value="Aspartate Aminotransferase, domain 1"/>
    <property type="match status" value="1"/>
</dbReference>
<keyword evidence="5" id="KW-0663">Pyridoxal phosphate</keyword>
<protein>
    <recommendedName>
        <fullName evidence="6">Aminotransferase</fullName>
        <ecNumber evidence="6">2.6.1.-</ecNumber>
    </recommendedName>
</protein>
<evidence type="ECO:0000256" key="1">
    <source>
        <dbReference type="ARBA" id="ARBA00001933"/>
    </source>
</evidence>
<dbReference type="PROSITE" id="PS00105">
    <property type="entry name" value="AA_TRANSFER_CLASS_1"/>
    <property type="match status" value="1"/>
</dbReference>
<feature type="domain" description="Aminotransferase class I/classII large" evidence="7">
    <location>
        <begin position="31"/>
        <end position="380"/>
    </location>
</feature>
<dbReference type="InterPro" id="IPR050596">
    <property type="entry name" value="AspAT/PAT-like"/>
</dbReference>
<name>A0A4R8GYJ7_9FIRM</name>
<evidence type="ECO:0000256" key="5">
    <source>
        <dbReference type="ARBA" id="ARBA00022898"/>
    </source>
</evidence>
<evidence type="ECO:0000256" key="6">
    <source>
        <dbReference type="RuleBase" id="RU000481"/>
    </source>
</evidence>
<dbReference type="EC" id="2.6.1.-" evidence="6"/>
<reference evidence="8 9" key="1">
    <citation type="submission" date="2019-03" db="EMBL/GenBank/DDBJ databases">
        <title>Subsurface microbial communities from deep shales in Ohio and West Virginia, USA.</title>
        <authorList>
            <person name="Wrighton K."/>
        </authorList>
    </citation>
    <scope>NUCLEOTIDE SEQUENCE [LARGE SCALE GENOMIC DNA]</scope>
    <source>
        <strain evidence="8 9">MSL 6dP</strain>
    </source>
</reference>
<dbReference type="STRING" id="926561.GCA_000379025_01510"/>
<dbReference type="InterPro" id="IPR015424">
    <property type="entry name" value="PyrdxlP-dep_Trfase"/>
</dbReference>
<dbReference type="InterPro" id="IPR004838">
    <property type="entry name" value="NHTrfase_class1_PyrdxlP-BS"/>
</dbReference>
<keyword evidence="3 6" id="KW-0032">Aminotransferase</keyword>
<sequence>MNWSEIISPKVKSIPPSGIRKFFDLASGVEDVISLGVGEPDFVTPWHIREAAFYSLEQGDTMYTSNYGLLELRREIANLLSKDYHLNYNPDNEILVTVGVSEALDLALRTLLKDGEEVLLPEPSYVSYEPSTLLAGGKVVRIPTKEEDNFKLRAEDVKKAITAKTKVLVLCYPNNPTGATMDKDDLLEIAEVVKKNDLIVLSDEIYSRLTYEGEHTSFATLPGMKERTIVFNGFSKAYAMTGWRVGYAAAPEPVIKAMMKIHQYSMLCAPIVSQKAALEALRNGEVEVEKMVKSYNQRRRVIVKGFNDLGLKCFKPKGSFYVFPSIKSTGLSSEEFAERLLKEEGVVVIPGNVFGSSGEGFIRCSYASSLDNIYEALTRIERFVNKL</sequence>
<dbReference type="GO" id="GO:0030170">
    <property type="term" value="F:pyridoxal phosphate binding"/>
    <property type="evidence" value="ECO:0007669"/>
    <property type="project" value="InterPro"/>
</dbReference>
<dbReference type="GO" id="GO:0006520">
    <property type="term" value="P:amino acid metabolic process"/>
    <property type="evidence" value="ECO:0007669"/>
    <property type="project" value="InterPro"/>
</dbReference>
<dbReference type="Pfam" id="PF00155">
    <property type="entry name" value="Aminotran_1_2"/>
    <property type="match status" value="1"/>
</dbReference>
<evidence type="ECO:0000256" key="3">
    <source>
        <dbReference type="ARBA" id="ARBA00022576"/>
    </source>
</evidence>
<comment type="similarity">
    <text evidence="2 6">Belongs to the class-I pyridoxal-phosphate-dependent aminotransferase family.</text>
</comment>
<dbReference type="AlphaFoldDB" id="A0A4R8GYJ7"/>
<dbReference type="Proteomes" id="UP000295832">
    <property type="component" value="Unassembled WGS sequence"/>
</dbReference>
<evidence type="ECO:0000256" key="2">
    <source>
        <dbReference type="ARBA" id="ARBA00007441"/>
    </source>
</evidence>
<evidence type="ECO:0000313" key="8">
    <source>
        <dbReference type="EMBL" id="TDX51416.1"/>
    </source>
</evidence>
<comment type="caution">
    <text evidence="8">The sequence shown here is derived from an EMBL/GenBank/DDBJ whole genome shotgun (WGS) entry which is preliminary data.</text>
</comment>
<dbReference type="PANTHER" id="PTHR46383:SF3">
    <property type="entry name" value="ASPARTATE AMINOTRANSFERASE-RELATED"/>
    <property type="match status" value="1"/>
</dbReference>
<dbReference type="EMBL" id="SOEG01000013">
    <property type="protein sequence ID" value="TDX51416.1"/>
    <property type="molecule type" value="Genomic_DNA"/>
</dbReference>
<dbReference type="Gene3D" id="3.40.640.10">
    <property type="entry name" value="Type I PLP-dependent aspartate aminotransferase-like (Major domain)"/>
    <property type="match status" value="1"/>
</dbReference>
<dbReference type="CDD" id="cd00609">
    <property type="entry name" value="AAT_like"/>
    <property type="match status" value="1"/>
</dbReference>
<evidence type="ECO:0000256" key="4">
    <source>
        <dbReference type="ARBA" id="ARBA00022679"/>
    </source>
</evidence>